<dbReference type="KEGG" id="gsn:YC6258_03741"/>
<gene>
    <name evidence="1" type="ORF">YC6258_03741</name>
</gene>
<dbReference type="AlphaFoldDB" id="A0A0C5VM54"/>
<sequence length="236" mass="25181">MKLIKTAVPLSAVIVLSGCQISSKAPGVWYGVAYDQESGGYSEVAMFVTEAGETRISTTAGLNMAGLSAFDGDILYSLPSSNYGSEDPLKINPQAKLLISGEFSDAAVTIEVMDKESTIQKLDLVKSSDAAATQGDYAGIWYANPHNPSPDYTWSIDDSGNITGNDESGCQYHGTVSASSAINVADLSLVISECDYSGFYLGVMSLFNDPSSDRVGIFYNYSNHENIFVNGLEKIL</sequence>
<keyword evidence="3" id="KW-1185">Reference proteome</keyword>
<dbReference type="Proteomes" id="UP000032266">
    <property type="component" value="Chromosome"/>
</dbReference>
<evidence type="ECO:0000313" key="3">
    <source>
        <dbReference type="Proteomes" id="UP000032266"/>
    </source>
</evidence>
<protein>
    <recommendedName>
        <fullName evidence="4">Lipoprotein</fullName>
    </recommendedName>
</protein>
<evidence type="ECO:0000313" key="2">
    <source>
        <dbReference type="EMBL" id="DAC80060.1"/>
    </source>
</evidence>
<dbReference type="RefSeq" id="WP_044620136.1">
    <property type="nucleotide sequence ID" value="NZ_CP007142.1"/>
</dbReference>
<evidence type="ECO:0008006" key="4">
    <source>
        <dbReference type="Google" id="ProtNLM"/>
    </source>
</evidence>
<organism evidence="1 3">
    <name type="scientific">Gynuella sunshinyii YC6258</name>
    <dbReference type="NCBI Taxonomy" id="1445510"/>
    <lineage>
        <taxon>Bacteria</taxon>
        <taxon>Pseudomonadati</taxon>
        <taxon>Pseudomonadota</taxon>
        <taxon>Gammaproteobacteria</taxon>
        <taxon>Oceanospirillales</taxon>
        <taxon>Saccharospirillaceae</taxon>
        <taxon>Gynuella</taxon>
    </lineage>
</organism>
<evidence type="ECO:0000313" key="1">
    <source>
        <dbReference type="EMBL" id="AJQ95777.1"/>
    </source>
</evidence>
<dbReference type="PROSITE" id="PS51257">
    <property type="entry name" value="PROKAR_LIPOPROTEIN"/>
    <property type="match status" value="1"/>
</dbReference>
<dbReference type="OrthoDB" id="7065016at2"/>
<name>A0A0C5VM54_9GAMM</name>
<reference evidence="2" key="2">
    <citation type="journal article" date="2019" name="Nat. Chem. Biol.">
        <title>Automated structure prediction of trans-acyltransferase polyketide synthase products.</title>
        <authorList>
            <person name="Helfrich E.J.N."/>
            <person name="Ueoka R."/>
            <person name="Dolev A."/>
            <person name="Rust M."/>
            <person name="Meoded R.A."/>
            <person name="Bhushan A."/>
            <person name="Califano G."/>
            <person name="Costa R."/>
            <person name="Gugger M."/>
            <person name="Steinbeck C."/>
            <person name="Moreno P."/>
            <person name="Piel J."/>
        </authorList>
    </citation>
    <scope>NUCLEOTIDE SEQUENCE</scope>
    <source>
        <strain evidence="2">YC6258</strain>
    </source>
</reference>
<dbReference type="EMBL" id="CP007142">
    <property type="protein sequence ID" value="AJQ95777.1"/>
    <property type="molecule type" value="Genomic_DNA"/>
</dbReference>
<proteinExistence type="predicted"/>
<reference evidence="1 3" key="1">
    <citation type="submission" date="2014-01" db="EMBL/GenBank/DDBJ databases">
        <title>Full genme sequencing of cellulolytic bacterium Gynuella sunshinyii YC6258T gen. nov., sp. nov.</title>
        <authorList>
            <person name="Khan H."/>
            <person name="Chung E.J."/>
            <person name="Chung Y.R."/>
        </authorList>
    </citation>
    <scope>NUCLEOTIDE SEQUENCE [LARGE SCALE GENOMIC DNA]</scope>
    <source>
        <strain evidence="1 3">YC6258</strain>
    </source>
</reference>
<dbReference type="PATRIC" id="fig|1445510.3.peg.3718"/>
<dbReference type="EMBL" id="BK010667">
    <property type="protein sequence ID" value="DAC80060.1"/>
    <property type="molecule type" value="Genomic_DNA"/>
</dbReference>
<dbReference type="HOGENOM" id="CLU_1174973_0_0_6"/>
<accession>A0A0C5VM54</accession>